<evidence type="ECO:0000256" key="7">
    <source>
        <dbReference type="SAM" id="Phobius"/>
    </source>
</evidence>
<protein>
    <submittedName>
        <fullName evidence="9">99404ebe-6efa-41a3-8013-c4e2c356624f</fullName>
    </submittedName>
</protein>
<evidence type="ECO:0000256" key="1">
    <source>
        <dbReference type="ARBA" id="ARBA00004141"/>
    </source>
</evidence>
<feature type="domain" description="Rhodopsin" evidence="8">
    <location>
        <begin position="143"/>
        <end position="263"/>
    </location>
</feature>
<dbReference type="InterPro" id="IPR052337">
    <property type="entry name" value="SAT4-like"/>
</dbReference>
<comment type="similarity">
    <text evidence="5">Belongs to the SAT4 family.</text>
</comment>
<name>A0A446BNJ5_9PEZI</name>
<dbReference type="EMBL" id="OUUZ01000011">
    <property type="protein sequence ID" value="SPQ24075.1"/>
    <property type="molecule type" value="Genomic_DNA"/>
</dbReference>
<dbReference type="Pfam" id="PF20684">
    <property type="entry name" value="Fung_rhodopsin"/>
    <property type="match status" value="2"/>
</dbReference>
<proteinExistence type="inferred from homology"/>
<evidence type="ECO:0000256" key="3">
    <source>
        <dbReference type="ARBA" id="ARBA00022989"/>
    </source>
</evidence>
<feature type="transmembrane region" description="Helical" evidence="7">
    <location>
        <begin position="60"/>
        <end position="81"/>
    </location>
</feature>
<comment type="subcellular location">
    <subcellularLocation>
        <location evidence="1">Membrane</location>
        <topology evidence="1">Multi-pass membrane protein</topology>
    </subcellularLocation>
</comment>
<dbReference type="AlphaFoldDB" id="A0A446BNJ5"/>
<accession>A0A446BNJ5</accession>
<evidence type="ECO:0000256" key="6">
    <source>
        <dbReference type="SAM" id="MobiDB-lite"/>
    </source>
</evidence>
<keyword evidence="4 7" id="KW-0472">Membrane</keyword>
<dbReference type="Proteomes" id="UP000289323">
    <property type="component" value="Unassembled WGS sequence"/>
</dbReference>
<feature type="domain" description="Rhodopsin" evidence="8">
    <location>
        <begin position="44"/>
        <end position="142"/>
    </location>
</feature>
<dbReference type="InterPro" id="IPR049326">
    <property type="entry name" value="Rhodopsin_dom_fungi"/>
</dbReference>
<gene>
    <name evidence="9" type="ORF">TT172_LOCUS6494</name>
</gene>
<dbReference type="PANTHER" id="PTHR33048:SF129">
    <property type="entry name" value="INTEGRAL MEMBRANE PROTEIN-RELATED"/>
    <property type="match status" value="1"/>
</dbReference>
<evidence type="ECO:0000256" key="5">
    <source>
        <dbReference type="ARBA" id="ARBA00038359"/>
    </source>
</evidence>
<keyword evidence="2 7" id="KW-0812">Transmembrane</keyword>
<feature type="transmembrane region" description="Helical" evidence="7">
    <location>
        <begin position="198"/>
        <end position="224"/>
    </location>
</feature>
<evidence type="ECO:0000259" key="8">
    <source>
        <dbReference type="Pfam" id="PF20684"/>
    </source>
</evidence>
<evidence type="ECO:0000313" key="9">
    <source>
        <dbReference type="EMBL" id="SPQ24075.1"/>
    </source>
</evidence>
<evidence type="ECO:0000256" key="2">
    <source>
        <dbReference type="ARBA" id="ARBA00022692"/>
    </source>
</evidence>
<evidence type="ECO:0000256" key="4">
    <source>
        <dbReference type="ARBA" id="ARBA00023136"/>
    </source>
</evidence>
<keyword evidence="3 7" id="KW-1133">Transmembrane helix</keyword>
<feature type="transmembrane region" description="Helical" evidence="7">
    <location>
        <begin position="236"/>
        <end position="258"/>
    </location>
</feature>
<sequence length="359" mass="39940">MRFPPPEAVASWPPPNYVDPQTRGPALIIVVIALFSVVLVCLSLRLYVRLGIMNKSGLDDWLMVVAAILGLGVTTCVLLAVDRHGWDMHVWDLTLDKVIAGRQVSFAAQGLFILGTCFAKVSILVSYLRLAPAQSWFRRITWRPISSYWNLEYSNRDCIDESYTIVTHASLTACADALIWLLPLPSLYRAKLPLAQRLSLMVLFSFGLVVVFAASIRIYLLHYVLDETYDVTWDAYHMWLVTAVEIQLGIICGCVPWLKSLFNFWRSRRTVVDITDKSDGCGRKKDLEASSTARPDDARQTSTTWAAATTTTTTATSTSKSGAVEGIKCIEKGSDGPQEEWVDLERGPYVDPETVGIAL</sequence>
<evidence type="ECO:0000313" key="10">
    <source>
        <dbReference type="Proteomes" id="UP000289323"/>
    </source>
</evidence>
<feature type="transmembrane region" description="Helical" evidence="7">
    <location>
        <begin position="26"/>
        <end position="48"/>
    </location>
</feature>
<feature type="region of interest" description="Disordered" evidence="6">
    <location>
        <begin position="285"/>
        <end position="319"/>
    </location>
</feature>
<reference evidence="9 10" key="1">
    <citation type="submission" date="2018-04" db="EMBL/GenBank/DDBJ databases">
        <authorList>
            <person name="Huttner S."/>
            <person name="Dainat J."/>
        </authorList>
    </citation>
    <scope>NUCLEOTIDE SEQUENCE [LARGE SCALE GENOMIC DNA]</scope>
</reference>
<feature type="transmembrane region" description="Helical" evidence="7">
    <location>
        <begin position="106"/>
        <end position="130"/>
    </location>
</feature>
<feature type="compositionally biased region" description="Low complexity" evidence="6">
    <location>
        <begin position="301"/>
        <end position="319"/>
    </location>
</feature>
<dbReference type="PANTHER" id="PTHR33048">
    <property type="entry name" value="PTH11-LIKE INTEGRAL MEMBRANE PROTEIN (AFU_ORTHOLOGUE AFUA_5G11245)"/>
    <property type="match status" value="1"/>
</dbReference>
<dbReference type="GO" id="GO:0016020">
    <property type="term" value="C:membrane"/>
    <property type="evidence" value="ECO:0007669"/>
    <property type="project" value="UniProtKB-SubCell"/>
</dbReference>
<organism evidence="9 10">
    <name type="scientific">Thermothielavioides terrestris</name>
    <dbReference type="NCBI Taxonomy" id="2587410"/>
    <lineage>
        <taxon>Eukaryota</taxon>
        <taxon>Fungi</taxon>
        <taxon>Dikarya</taxon>
        <taxon>Ascomycota</taxon>
        <taxon>Pezizomycotina</taxon>
        <taxon>Sordariomycetes</taxon>
        <taxon>Sordariomycetidae</taxon>
        <taxon>Sordariales</taxon>
        <taxon>Chaetomiaceae</taxon>
        <taxon>Thermothielavioides</taxon>
    </lineage>
</organism>
<feature type="compositionally biased region" description="Basic and acidic residues" evidence="6">
    <location>
        <begin position="285"/>
        <end position="299"/>
    </location>
</feature>